<keyword evidence="3" id="KW-1003">Cell membrane</keyword>
<dbReference type="Gene3D" id="1.10.1760.20">
    <property type="match status" value="1"/>
</dbReference>
<keyword evidence="6 7" id="KW-0472">Membrane</keyword>
<feature type="transmembrane region" description="Helical" evidence="7">
    <location>
        <begin position="140"/>
        <end position="160"/>
    </location>
</feature>
<evidence type="ECO:0000256" key="3">
    <source>
        <dbReference type="ARBA" id="ARBA00022475"/>
    </source>
</evidence>
<dbReference type="eggNOG" id="COG0310">
    <property type="taxonomic scope" value="Bacteria"/>
</dbReference>
<dbReference type="OrthoDB" id="9792317at2"/>
<feature type="transmembrane region" description="Helical" evidence="7">
    <location>
        <begin position="387"/>
        <end position="408"/>
    </location>
</feature>
<dbReference type="GO" id="GO:0005886">
    <property type="term" value="C:plasma membrane"/>
    <property type="evidence" value="ECO:0007669"/>
    <property type="project" value="UniProtKB-SubCell"/>
</dbReference>
<dbReference type="PANTHER" id="PTHR34229">
    <property type="entry name" value="METAL TRANSPORT PROTEIN HI_1621-RELATED"/>
    <property type="match status" value="1"/>
</dbReference>
<dbReference type="PANTHER" id="PTHR34229:SF1">
    <property type="entry name" value="METAL TRANSPORT PROTEIN HI_1621-RELATED"/>
    <property type="match status" value="1"/>
</dbReference>
<feature type="transmembrane region" description="Helical" evidence="7">
    <location>
        <begin position="242"/>
        <end position="262"/>
    </location>
</feature>
<organism evidence="8 9">
    <name type="scientific">Thermobaculum terrenum (strain ATCC BAA-798 / CCMEE 7001 / YNP1)</name>
    <dbReference type="NCBI Taxonomy" id="525904"/>
    <lineage>
        <taxon>Bacteria</taxon>
        <taxon>Bacillati</taxon>
        <taxon>Chloroflexota</taxon>
        <taxon>Chloroflexia</taxon>
        <taxon>Candidatus Thermobaculales</taxon>
        <taxon>Candidatus Thermobaculaceae</taxon>
        <taxon>Thermobaculum</taxon>
    </lineage>
</organism>
<accession>D1CFU3</accession>
<dbReference type="NCBIfam" id="NF008873">
    <property type="entry name" value="PRK11909.1"/>
    <property type="match status" value="1"/>
</dbReference>
<dbReference type="InterPro" id="IPR002751">
    <property type="entry name" value="CbiM/NikMN"/>
</dbReference>
<keyword evidence="4 7" id="KW-0812">Transmembrane</keyword>
<feature type="transmembrane region" description="Helical" evidence="7">
    <location>
        <begin position="103"/>
        <end position="128"/>
    </location>
</feature>
<name>D1CFU3_THET1</name>
<protein>
    <submittedName>
        <fullName evidence="8">Cobalamin (Vitamin B12) biosynthesis CbiM protein</fullName>
    </submittedName>
</protein>
<dbReference type="HOGENOM" id="CLU_052508_2_0_0"/>
<keyword evidence="5 7" id="KW-1133">Transmembrane helix</keyword>
<dbReference type="GO" id="GO:0000041">
    <property type="term" value="P:transition metal ion transport"/>
    <property type="evidence" value="ECO:0007669"/>
    <property type="project" value="InterPro"/>
</dbReference>
<dbReference type="AlphaFoldDB" id="D1CFU3"/>
<evidence type="ECO:0000313" key="8">
    <source>
        <dbReference type="EMBL" id="ACZ41799.1"/>
    </source>
</evidence>
<proteinExistence type="predicted"/>
<feature type="transmembrane region" description="Helical" evidence="7">
    <location>
        <begin position="39"/>
        <end position="60"/>
    </location>
</feature>
<dbReference type="KEGG" id="ttr:Tter_0882"/>
<keyword evidence="9" id="KW-1185">Reference proteome</keyword>
<evidence type="ECO:0000256" key="1">
    <source>
        <dbReference type="ARBA" id="ARBA00004651"/>
    </source>
</evidence>
<keyword evidence="2" id="KW-0813">Transport</keyword>
<feature type="transmembrane region" description="Helical" evidence="7">
    <location>
        <begin position="72"/>
        <end position="97"/>
    </location>
</feature>
<dbReference type="Proteomes" id="UP000000323">
    <property type="component" value="Chromosome 1"/>
</dbReference>
<evidence type="ECO:0000256" key="6">
    <source>
        <dbReference type="ARBA" id="ARBA00023136"/>
    </source>
</evidence>
<dbReference type="STRING" id="525904.Tter_0882"/>
<dbReference type="EMBL" id="CP001825">
    <property type="protein sequence ID" value="ACZ41799.1"/>
    <property type="molecule type" value="Genomic_DNA"/>
</dbReference>
<feature type="transmembrane region" description="Helical" evidence="7">
    <location>
        <begin position="7"/>
        <end position="27"/>
    </location>
</feature>
<evidence type="ECO:0000256" key="2">
    <source>
        <dbReference type="ARBA" id="ARBA00022448"/>
    </source>
</evidence>
<dbReference type="Pfam" id="PF01891">
    <property type="entry name" value="CbiM"/>
    <property type="match status" value="1"/>
</dbReference>
<feature type="transmembrane region" description="Helical" evidence="7">
    <location>
        <begin position="180"/>
        <end position="213"/>
    </location>
</feature>
<gene>
    <name evidence="8" type="ordered locus">Tter_0882</name>
</gene>
<sequence>MHIPDGYLSPSTCAVMYAATAPFWYIALQRLRKFLSSRLIPLISLMSAFSFVIMMFNIPLPGGTTGHAVGMGIASIVLGPWGSIIAISIALILQAVFFGDGGILAIGANCFNMAVVGSLVAYAIYRLLSGRAPLTSGRRVIAAAIAGYVAINAAAFLAAIEFGIQPMLFKDANGVPLYSFYPLSVAIPAMMIGHLTFAGIAEAIVTGGVVAYLQKVDPSLLRMTAADVEEGVQRTSISPRRLIPLWVTLALLVVLTPLGLLASGTAWGEWGTEEVVQEQAGYYIRNLSTSERQALASDFRSLASQTSNGSLRNDYNLTAQSIESGNINEAASLVQKHISSLRDASSQYGSIGDMVSNIHEPSGLKKWSSIWTAPIPDYAPSFMRSEVAGYIISAVVGILLVTLVTWLIGKIFLASRWNNGS</sequence>
<evidence type="ECO:0000256" key="5">
    <source>
        <dbReference type="ARBA" id="ARBA00022989"/>
    </source>
</evidence>
<evidence type="ECO:0000256" key="7">
    <source>
        <dbReference type="SAM" id="Phobius"/>
    </source>
</evidence>
<evidence type="ECO:0000313" key="9">
    <source>
        <dbReference type="Proteomes" id="UP000000323"/>
    </source>
</evidence>
<comment type="subcellular location">
    <subcellularLocation>
        <location evidence="1">Cell membrane</location>
        <topology evidence="1">Multi-pass membrane protein</topology>
    </subcellularLocation>
</comment>
<dbReference type="RefSeq" id="WP_012874834.1">
    <property type="nucleotide sequence ID" value="NC_013525.1"/>
</dbReference>
<evidence type="ECO:0000256" key="4">
    <source>
        <dbReference type="ARBA" id="ARBA00022692"/>
    </source>
</evidence>
<reference evidence="9" key="1">
    <citation type="journal article" date="2010" name="Stand. Genomic Sci.">
        <title>Complete genome sequence of 'Thermobaculum terrenum' type strain (YNP1).</title>
        <authorList>
            <person name="Kiss H."/>
            <person name="Cleland D."/>
            <person name="Lapidus A."/>
            <person name="Lucas S."/>
            <person name="Glavina Del Rio T."/>
            <person name="Nolan M."/>
            <person name="Tice H."/>
            <person name="Han C."/>
            <person name="Goodwin L."/>
            <person name="Pitluck S."/>
            <person name="Liolios K."/>
            <person name="Ivanova N."/>
            <person name="Mavromatis K."/>
            <person name="Ovchinnikova G."/>
            <person name="Pati A."/>
            <person name="Chen A."/>
            <person name="Palaniappan K."/>
            <person name="Land M."/>
            <person name="Hauser L."/>
            <person name="Chang Y."/>
            <person name="Jeffries C."/>
            <person name="Lu M."/>
            <person name="Brettin T."/>
            <person name="Detter J."/>
            <person name="Goker M."/>
            <person name="Tindall B."/>
            <person name="Beck B."/>
            <person name="McDermott T."/>
            <person name="Woyke T."/>
            <person name="Bristow J."/>
            <person name="Eisen J."/>
            <person name="Markowitz V."/>
            <person name="Hugenholtz P."/>
            <person name="Kyrpides N."/>
            <person name="Klenk H."/>
            <person name="Cheng J."/>
        </authorList>
    </citation>
    <scope>NUCLEOTIDE SEQUENCE [LARGE SCALE GENOMIC DNA]</scope>
    <source>
        <strain evidence="9">ATCC BAA-798 / YNP1</strain>
    </source>
</reference>